<keyword evidence="3" id="KW-1185">Reference proteome</keyword>
<protein>
    <recommendedName>
        <fullName evidence="1">PAS fold-3 domain-containing protein</fullName>
    </recommendedName>
</protein>
<accession>A0A836CJ37</accession>
<proteinExistence type="predicted"/>
<evidence type="ECO:0000313" key="3">
    <source>
        <dbReference type="Proteomes" id="UP000664859"/>
    </source>
</evidence>
<dbReference type="Proteomes" id="UP000664859">
    <property type="component" value="Unassembled WGS sequence"/>
</dbReference>
<dbReference type="EMBL" id="JAFCMP010000093">
    <property type="protein sequence ID" value="KAG5187148.1"/>
    <property type="molecule type" value="Genomic_DNA"/>
</dbReference>
<sequence>MAWDADRVALAVDESGIGCWVWCTKSGEIAWNSHMYTLFDKEPSSGPISYEADFATRLHPDDFARISRLVEASVSCGTRFNACYRVLHRDGSAISIMACGGESVEGSMVGTCVDVTKLLTTKLHESGVASSEHPLLRQ</sequence>
<dbReference type="AlphaFoldDB" id="A0A836CJ37"/>
<dbReference type="InterPro" id="IPR035965">
    <property type="entry name" value="PAS-like_dom_sf"/>
</dbReference>
<dbReference type="Gene3D" id="3.30.450.20">
    <property type="entry name" value="PAS domain"/>
    <property type="match status" value="1"/>
</dbReference>
<evidence type="ECO:0000313" key="2">
    <source>
        <dbReference type="EMBL" id="KAG5187148.1"/>
    </source>
</evidence>
<organism evidence="2 3">
    <name type="scientific">Tribonema minus</name>
    <dbReference type="NCBI Taxonomy" id="303371"/>
    <lineage>
        <taxon>Eukaryota</taxon>
        <taxon>Sar</taxon>
        <taxon>Stramenopiles</taxon>
        <taxon>Ochrophyta</taxon>
        <taxon>PX clade</taxon>
        <taxon>Xanthophyceae</taxon>
        <taxon>Tribonematales</taxon>
        <taxon>Tribonemataceae</taxon>
        <taxon>Tribonema</taxon>
    </lineage>
</organism>
<dbReference type="SUPFAM" id="SSF55785">
    <property type="entry name" value="PYP-like sensor domain (PAS domain)"/>
    <property type="match status" value="1"/>
</dbReference>
<comment type="caution">
    <text evidence="2">The sequence shown here is derived from an EMBL/GenBank/DDBJ whole genome shotgun (WGS) entry which is preliminary data.</text>
</comment>
<reference evidence="2" key="1">
    <citation type="submission" date="2021-02" db="EMBL/GenBank/DDBJ databases">
        <title>First Annotated Genome of the Yellow-green Alga Tribonema minus.</title>
        <authorList>
            <person name="Mahan K.M."/>
        </authorList>
    </citation>
    <scope>NUCLEOTIDE SEQUENCE</scope>
    <source>
        <strain evidence="2">UTEX B ZZ1240</strain>
    </source>
</reference>
<evidence type="ECO:0000259" key="1">
    <source>
        <dbReference type="Pfam" id="PF08447"/>
    </source>
</evidence>
<feature type="domain" description="PAS fold-3" evidence="1">
    <location>
        <begin position="29"/>
        <end position="98"/>
    </location>
</feature>
<name>A0A836CJ37_9STRA</name>
<dbReference type="InterPro" id="IPR013655">
    <property type="entry name" value="PAS_fold_3"/>
</dbReference>
<dbReference type="Pfam" id="PF08447">
    <property type="entry name" value="PAS_3"/>
    <property type="match status" value="1"/>
</dbReference>
<gene>
    <name evidence="2" type="ORF">JKP88DRAFT_307871</name>
</gene>